<dbReference type="PANTHER" id="PTHR33741">
    <property type="entry name" value="TRANSMEMBRANE PROTEIN DDB_G0269096-RELATED"/>
    <property type="match status" value="1"/>
</dbReference>
<keyword evidence="2" id="KW-1133">Transmembrane helix</keyword>
<evidence type="ECO:0000313" key="4">
    <source>
        <dbReference type="EMBL" id="MCC9645108.1"/>
    </source>
</evidence>
<feature type="transmembrane region" description="Helical" evidence="2">
    <location>
        <begin position="20"/>
        <end position="37"/>
    </location>
</feature>
<evidence type="ECO:0000256" key="2">
    <source>
        <dbReference type="SAM" id="Phobius"/>
    </source>
</evidence>
<reference evidence="4" key="1">
    <citation type="submission" date="2021-11" db="EMBL/GenBank/DDBJ databases">
        <title>Genome sequence.</title>
        <authorList>
            <person name="Sun Q."/>
        </authorList>
    </citation>
    <scope>NUCLEOTIDE SEQUENCE</scope>
    <source>
        <strain evidence="4">JC740</strain>
    </source>
</reference>
<name>A0ABS8NNF6_9BACT</name>
<keyword evidence="2" id="KW-0812">Transmembrane</keyword>
<feature type="transmembrane region" description="Helical" evidence="2">
    <location>
        <begin position="75"/>
        <end position="92"/>
    </location>
</feature>
<sequence length="268" mass="28876">MRALRWLGIEIVETSFTDKLVSTIGATCAILCVIWITQWNVPAIAAAGVVASMGASAVLLYAVPHGPLSQPWPVLAGHTLSAIIGVTCQQWISHPGLATAAAVGLAIGLMIQCRCIHPPGGATAFTAVMGGTAIHELGYVYVIYPVFLNALVMASVAVLINSPFAWRRYPAAWRIDHKENVNSQQRELLLDHERVLAAIRSLDTFVDISEDDLTQLVQALNESMPSNQSPSESAPATVRLRQSESRWQQSDESDSSISVPSESHPRSS</sequence>
<feature type="region of interest" description="Disordered" evidence="1">
    <location>
        <begin position="222"/>
        <end position="268"/>
    </location>
</feature>
<feature type="transmembrane region" description="Helical" evidence="2">
    <location>
        <begin position="43"/>
        <end position="63"/>
    </location>
</feature>
<evidence type="ECO:0000313" key="5">
    <source>
        <dbReference type="Proteomes" id="UP001430306"/>
    </source>
</evidence>
<dbReference type="Pfam" id="PF04982">
    <property type="entry name" value="TM_HPP"/>
    <property type="match status" value="1"/>
</dbReference>
<dbReference type="EMBL" id="JAJKFW010000063">
    <property type="protein sequence ID" value="MCC9645108.1"/>
    <property type="molecule type" value="Genomic_DNA"/>
</dbReference>
<comment type="caution">
    <text evidence="4">The sequence shown here is derived from an EMBL/GenBank/DDBJ whole genome shotgun (WGS) entry which is preliminary data.</text>
</comment>
<dbReference type="PANTHER" id="PTHR33741:SF5">
    <property type="entry name" value="TRANSMEMBRANE PROTEIN DDB_G0269096-RELATED"/>
    <property type="match status" value="1"/>
</dbReference>
<dbReference type="InterPro" id="IPR058581">
    <property type="entry name" value="TM_HPP"/>
</dbReference>
<protein>
    <submittedName>
        <fullName evidence="4">HPP family protein</fullName>
    </submittedName>
</protein>
<gene>
    <name evidence="4" type="ORF">LOC71_22750</name>
</gene>
<evidence type="ECO:0000259" key="3">
    <source>
        <dbReference type="Pfam" id="PF04982"/>
    </source>
</evidence>
<dbReference type="Proteomes" id="UP001430306">
    <property type="component" value="Unassembled WGS sequence"/>
</dbReference>
<proteinExistence type="predicted"/>
<evidence type="ECO:0000256" key="1">
    <source>
        <dbReference type="SAM" id="MobiDB-lite"/>
    </source>
</evidence>
<feature type="transmembrane region" description="Helical" evidence="2">
    <location>
        <begin position="139"/>
        <end position="160"/>
    </location>
</feature>
<keyword evidence="5" id="KW-1185">Reference proteome</keyword>
<dbReference type="InterPro" id="IPR007065">
    <property type="entry name" value="HPP"/>
</dbReference>
<organism evidence="4 5">
    <name type="scientific">Rhodopirellula halodulae</name>
    <dbReference type="NCBI Taxonomy" id="2894198"/>
    <lineage>
        <taxon>Bacteria</taxon>
        <taxon>Pseudomonadati</taxon>
        <taxon>Planctomycetota</taxon>
        <taxon>Planctomycetia</taxon>
        <taxon>Pirellulales</taxon>
        <taxon>Pirellulaceae</taxon>
        <taxon>Rhodopirellula</taxon>
    </lineage>
</organism>
<feature type="compositionally biased region" description="Polar residues" evidence="1">
    <location>
        <begin position="222"/>
        <end position="234"/>
    </location>
</feature>
<feature type="domain" description="HPP transmembrane region" evidence="3">
    <location>
        <begin position="15"/>
        <end position="170"/>
    </location>
</feature>
<dbReference type="RefSeq" id="WP_230276756.1">
    <property type="nucleotide sequence ID" value="NZ_JAJKFW010000063.1"/>
</dbReference>
<accession>A0ABS8NNF6</accession>
<keyword evidence="2" id="KW-0472">Membrane</keyword>